<evidence type="ECO:0000313" key="3">
    <source>
        <dbReference type="Proteomes" id="UP001408356"/>
    </source>
</evidence>
<proteinExistence type="predicted"/>
<dbReference type="Proteomes" id="UP001408356">
    <property type="component" value="Unassembled WGS sequence"/>
</dbReference>
<dbReference type="SUPFAM" id="SSF51126">
    <property type="entry name" value="Pectin lyase-like"/>
    <property type="match status" value="1"/>
</dbReference>
<dbReference type="InterPro" id="IPR011050">
    <property type="entry name" value="Pectin_lyase_fold/virulence"/>
</dbReference>
<protein>
    <recommendedName>
        <fullName evidence="4">Pectate lyase superfamily protein domain-containing protein</fullName>
    </recommendedName>
</protein>
<dbReference type="InterPro" id="IPR012334">
    <property type="entry name" value="Pectin_lyas_fold"/>
</dbReference>
<keyword evidence="3" id="KW-1185">Reference proteome</keyword>
<comment type="caution">
    <text evidence="2">The sequence shown here is derived from an EMBL/GenBank/DDBJ whole genome shotgun (WGS) entry which is preliminary data.</text>
</comment>
<evidence type="ECO:0000256" key="1">
    <source>
        <dbReference type="SAM" id="SignalP"/>
    </source>
</evidence>
<reference evidence="2 3" key="1">
    <citation type="journal article" date="2024" name="J. Plant Pathol.">
        <title>Sequence and assembly of the genome of Seiridium unicorne, isolate CBS 538.82, causal agent of cypress canker disease.</title>
        <authorList>
            <person name="Scali E."/>
            <person name="Rocca G.D."/>
            <person name="Danti R."/>
            <person name="Garbelotto M."/>
            <person name="Barberini S."/>
            <person name="Baroncelli R."/>
            <person name="Emiliani G."/>
        </authorList>
    </citation>
    <scope>NUCLEOTIDE SEQUENCE [LARGE SCALE GENOMIC DNA]</scope>
    <source>
        <strain evidence="2 3">BM-138-508</strain>
    </source>
</reference>
<evidence type="ECO:0000313" key="2">
    <source>
        <dbReference type="EMBL" id="KAK9426040.1"/>
    </source>
</evidence>
<name>A0ABR2VGJ0_9PEZI</name>
<dbReference type="Gene3D" id="2.160.20.10">
    <property type="entry name" value="Single-stranded right-handed beta-helix, Pectin lyase-like"/>
    <property type="match status" value="1"/>
</dbReference>
<organism evidence="2 3">
    <name type="scientific">Seiridium unicorne</name>
    <dbReference type="NCBI Taxonomy" id="138068"/>
    <lineage>
        <taxon>Eukaryota</taxon>
        <taxon>Fungi</taxon>
        <taxon>Dikarya</taxon>
        <taxon>Ascomycota</taxon>
        <taxon>Pezizomycotina</taxon>
        <taxon>Sordariomycetes</taxon>
        <taxon>Xylariomycetidae</taxon>
        <taxon>Amphisphaeriales</taxon>
        <taxon>Sporocadaceae</taxon>
        <taxon>Seiridium</taxon>
    </lineage>
</organism>
<feature type="chain" id="PRO_5047482942" description="Pectate lyase superfamily protein domain-containing protein" evidence="1">
    <location>
        <begin position="23"/>
        <end position="478"/>
    </location>
</feature>
<gene>
    <name evidence="2" type="ORF">SUNI508_12664</name>
</gene>
<dbReference type="EMBL" id="JARVKF010000007">
    <property type="protein sequence ID" value="KAK9426040.1"/>
    <property type="molecule type" value="Genomic_DNA"/>
</dbReference>
<sequence length="478" mass="50310">MMRVSYLYLIESVLAVVRCTFAATVDWTTISNDRGDRLPDFSFCGYHASNEPLPSTSVAPSVILSPAGGDQTSDIQSALDKIATSGGGVVKLDQGTFHISSGLTVPSNTILRGSGTASTELSVIKQTAGIPLISLGNGTTHRAAPLMTSGILNNYIGIGASTMTVQDAGGFQVGQEVFISRAATEEWIRYNGMADLIRGNTPQTWISVGTIISEPRTIKYINGNNVTFTIPLTDALDRRYMEPYLASFSRPPTSKEIGLENLSITLSPTCSGAVVNNNADPCSDSAISISSWTVDSFSNASRITIEDVGLYRDANTDNSAGYPADITVLGSQILIQDSGQYGLNTAKAFAVVTGAGTPGPNAVLRHVVRSDLQLIYPHQRWAHGFLAEDTDAGVTYINRGTAGSGHGWAINAGVAWNVRGDVQIQSPPLGVNWGIGSSGTILADTNGTMINNAPQQLEAAVESATHKWAAAATPPGDI</sequence>
<keyword evidence="1" id="KW-0732">Signal</keyword>
<evidence type="ECO:0008006" key="4">
    <source>
        <dbReference type="Google" id="ProtNLM"/>
    </source>
</evidence>
<feature type="signal peptide" evidence="1">
    <location>
        <begin position="1"/>
        <end position="22"/>
    </location>
</feature>
<accession>A0ABR2VGJ0</accession>